<keyword evidence="5" id="KW-0998">Cell outer membrane</keyword>
<accession>A0A5M8P5G2</accession>
<dbReference type="Pfam" id="PF07980">
    <property type="entry name" value="SusD_RagB"/>
    <property type="match status" value="1"/>
</dbReference>
<keyword evidence="4" id="KW-0472">Membrane</keyword>
<dbReference type="Proteomes" id="UP000324575">
    <property type="component" value="Unassembled WGS sequence"/>
</dbReference>
<evidence type="ECO:0000313" key="8">
    <source>
        <dbReference type="EMBL" id="KAA6303759.1"/>
    </source>
</evidence>
<organism evidence="8 9">
    <name type="scientific">Candidatus Ordinivivax streblomastigis</name>
    <dbReference type="NCBI Taxonomy" id="2540710"/>
    <lineage>
        <taxon>Bacteria</taxon>
        <taxon>Pseudomonadati</taxon>
        <taxon>Bacteroidota</taxon>
        <taxon>Bacteroidia</taxon>
        <taxon>Bacteroidales</taxon>
        <taxon>Candidatus Ordinivivax</taxon>
    </lineage>
</organism>
<proteinExistence type="inferred from homology"/>
<evidence type="ECO:0000313" key="9">
    <source>
        <dbReference type="Proteomes" id="UP000324575"/>
    </source>
</evidence>
<name>A0A5M8P5G2_9BACT</name>
<evidence type="ECO:0000256" key="4">
    <source>
        <dbReference type="ARBA" id="ARBA00023136"/>
    </source>
</evidence>
<dbReference type="AlphaFoldDB" id="A0A5M8P5G2"/>
<comment type="subcellular location">
    <subcellularLocation>
        <location evidence="1">Cell outer membrane</location>
    </subcellularLocation>
</comment>
<keyword evidence="3" id="KW-0732">Signal</keyword>
<dbReference type="Pfam" id="PF14322">
    <property type="entry name" value="SusD-like_3"/>
    <property type="match status" value="1"/>
</dbReference>
<sequence>MKKIKYLFSLPMVVLLMTIECTESTEGFLDDKAEALTLAEIFSDSLKTQQYVATVYWQIPSVVYAPRKAGWFLTDFEDYSAATDDGKDFSANRQRFAPAFTKADFTQNGINADFDHFMNLWTAMYSNIRICNQVLENIDGCPLTEQTRDGIKLEIRFLRAFYYFHLLRNFGGVPLVGDNMLSPFENYDLTRATYEETVDYIASELEYLAETLPEVQGNENYGRPTQGAALGMLAKLYHYAASPLSNGGNMGTGANRLLVGYDAFQVSRWQKAKEAIENFYRYNEEHGYYELIEESTIKITVNPEDKTDTLSVDTIRGRGFYSATTARFSKERIWFWLNDGSGGNTWPHGSLLPKSRSGNPKLVPYHELTEAFPTKDGVEIRDKDAEGNYYTAPGIFNKNNHQYDPEQPYLNRDPRFYYTFLYNNAQWKRLKDGNKESIYTYRGAENDGIFGSGSPTGYYYAKICKTDVIGNQSDSEVRGAGISFIRYADILLMDAEVMTEIDLEGYRNKIEDCLFAIRKRAGIDPGNDARYGITANMNKAEMIDFIINERRIELVIEAGNRFWDLQRRKLFANLNHQWSHAAVWEKVGEDNGKLYFSWSVQPVEQHYFQSQMYHLPIPLKEFGSAKGKLLQNPGW</sequence>
<evidence type="ECO:0000259" key="7">
    <source>
        <dbReference type="Pfam" id="PF14322"/>
    </source>
</evidence>
<feature type="domain" description="SusD-like N-terminal" evidence="7">
    <location>
        <begin position="99"/>
        <end position="237"/>
    </location>
</feature>
<protein>
    <submittedName>
        <fullName evidence="8">RagB/SusD family nutrient uptake outer membrane protein</fullName>
    </submittedName>
</protein>
<dbReference type="SUPFAM" id="SSF48452">
    <property type="entry name" value="TPR-like"/>
    <property type="match status" value="1"/>
</dbReference>
<feature type="domain" description="RagB/SusD" evidence="6">
    <location>
        <begin position="333"/>
        <end position="635"/>
    </location>
</feature>
<dbReference type="InterPro" id="IPR012944">
    <property type="entry name" value="SusD_RagB_dom"/>
</dbReference>
<evidence type="ECO:0000256" key="5">
    <source>
        <dbReference type="ARBA" id="ARBA00023237"/>
    </source>
</evidence>
<reference evidence="8 9" key="1">
    <citation type="submission" date="2019-03" db="EMBL/GenBank/DDBJ databases">
        <title>Single cell metagenomics reveals metabolic interactions within the superorganism composed of flagellate Streblomastix strix and complex community of Bacteroidetes bacteria on its surface.</title>
        <authorList>
            <person name="Treitli S.C."/>
            <person name="Kolisko M."/>
            <person name="Husnik F."/>
            <person name="Keeling P."/>
            <person name="Hampl V."/>
        </authorList>
    </citation>
    <scope>NUCLEOTIDE SEQUENCE [LARGE SCALE GENOMIC DNA]</scope>
    <source>
        <strain evidence="8">St1</strain>
    </source>
</reference>
<evidence type="ECO:0000256" key="3">
    <source>
        <dbReference type="ARBA" id="ARBA00022729"/>
    </source>
</evidence>
<evidence type="ECO:0000256" key="2">
    <source>
        <dbReference type="ARBA" id="ARBA00006275"/>
    </source>
</evidence>
<dbReference type="EMBL" id="SNRX01000001">
    <property type="protein sequence ID" value="KAA6303759.1"/>
    <property type="molecule type" value="Genomic_DNA"/>
</dbReference>
<evidence type="ECO:0000256" key="1">
    <source>
        <dbReference type="ARBA" id="ARBA00004442"/>
    </source>
</evidence>
<dbReference type="Gene3D" id="1.25.40.390">
    <property type="match status" value="1"/>
</dbReference>
<evidence type="ECO:0000259" key="6">
    <source>
        <dbReference type="Pfam" id="PF07980"/>
    </source>
</evidence>
<gene>
    <name evidence="8" type="ORF">EZS26_000310</name>
</gene>
<comment type="caution">
    <text evidence="8">The sequence shown here is derived from an EMBL/GenBank/DDBJ whole genome shotgun (WGS) entry which is preliminary data.</text>
</comment>
<dbReference type="GO" id="GO:0009279">
    <property type="term" value="C:cell outer membrane"/>
    <property type="evidence" value="ECO:0007669"/>
    <property type="project" value="UniProtKB-SubCell"/>
</dbReference>
<dbReference type="InterPro" id="IPR011990">
    <property type="entry name" value="TPR-like_helical_dom_sf"/>
</dbReference>
<dbReference type="InterPro" id="IPR033985">
    <property type="entry name" value="SusD-like_N"/>
</dbReference>
<comment type="similarity">
    <text evidence="2">Belongs to the SusD family.</text>
</comment>